<evidence type="ECO:0000313" key="1">
    <source>
        <dbReference type="Ensembl" id="ENSSANP00000018298.1"/>
    </source>
</evidence>
<protein>
    <submittedName>
        <fullName evidence="1">Uncharacterized protein</fullName>
    </submittedName>
</protein>
<dbReference type="AlphaFoldDB" id="A0A671LIY9"/>
<dbReference type="PANTHER" id="PTHR21301:SF12">
    <property type="match status" value="1"/>
</dbReference>
<sequence>MDPTKFARFVRCRSHDELYKKINLTRVQREALSALINDPTLTIQRADKGGGIVVMNTNTYVEKIKGMLHDETFYKKLVFNPTESYKKQIDRVLQIGLDRKWINEQELKYLKKNEYPRIPVLYTLPKIHKSLEDPPMRPIVSGNGSLTETLSKFLDSLIQPIVKKLPSYLKDTTDFLNKLNQIPCISMTCACVESDCAWSFLGLSQKRVSAI</sequence>
<dbReference type="PANTHER" id="PTHR21301">
    <property type="entry name" value="REVERSE TRANSCRIPTASE"/>
    <property type="match status" value="1"/>
</dbReference>
<keyword evidence="2" id="KW-1185">Reference proteome</keyword>
<accession>A0A671LIY9</accession>
<name>A0A671LIY9_9TELE</name>
<reference evidence="1" key="1">
    <citation type="submission" date="2025-08" db="UniProtKB">
        <authorList>
            <consortium name="Ensembl"/>
        </authorList>
    </citation>
    <scope>IDENTIFICATION</scope>
</reference>
<dbReference type="Ensembl" id="ENSSANT00000019529.1">
    <property type="protein sequence ID" value="ENSSANP00000018298.1"/>
    <property type="gene ID" value="ENSSANG00000009609.1"/>
</dbReference>
<evidence type="ECO:0000313" key="2">
    <source>
        <dbReference type="Proteomes" id="UP000472260"/>
    </source>
</evidence>
<proteinExistence type="predicted"/>
<reference evidence="1" key="2">
    <citation type="submission" date="2025-09" db="UniProtKB">
        <authorList>
            <consortium name="Ensembl"/>
        </authorList>
    </citation>
    <scope>IDENTIFICATION</scope>
</reference>
<dbReference type="Proteomes" id="UP000472260">
    <property type="component" value="Unassembled WGS sequence"/>
</dbReference>
<organism evidence="1 2">
    <name type="scientific">Sinocyclocheilus anshuiensis</name>
    <dbReference type="NCBI Taxonomy" id="1608454"/>
    <lineage>
        <taxon>Eukaryota</taxon>
        <taxon>Metazoa</taxon>
        <taxon>Chordata</taxon>
        <taxon>Craniata</taxon>
        <taxon>Vertebrata</taxon>
        <taxon>Euteleostomi</taxon>
        <taxon>Actinopterygii</taxon>
        <taxon>Neopterygii</taxon>
        <taxon>Teleostei</taxon>
        <taxon>Ostariophysi</taxon>
        <taxon>Cypriniformes</taxon>
        <taxon>Cyprinidae</taxon>
        <taxon>Cyprininae</taxon>
        <taxon>Sinocyclocheilus</taxon>
    </lineage>
</organism>